<dbReference type="CDD" id="cd04301">
    <property type="entry name" value="NAT_SF"/>
    <property type="match status" value="1"/>
</dbReference>
<dbReference type="Gene3D" id="3.40.630.30">
    <property type="match status" value="1"/>
</dbReference>
<dbReference type="InterPro" id="IPR016181">
    <property type="entry name" value="Acyl_CoA_acyltransferase"/>
</dbReference>
<evidence type="ECO:0000259" key="1">
    <source>
        <dbReference type="PROSITE" id="PS51186"/>
    </source>
</evidence>
<keyword evidence="2" id="KW-0808">Transferase</keyword>
<reference evidence="2" key="2">
    <citation type="submission" date="2021-04" db="EMBL/GenBank/DDBJ databases">
        <authorList>
            <person name="Gilroy R."/>
        </authorList>
    </citation>
    <scope>NUCLEOTIDE SEQUENCE</scope>
    <source>
        <strain evidence="2">CHK183-1962</strain>
    </source>
</reference>
<reference evidence="2" key="1">
    <citation type="journal article" date="2021" name="PeerJ">
        <title>Extensive microbial diversity within the chicken gut microbiome revealed by metagenomics and culture.</title>
        <authorList>
            <person name="Gilroy R."/>
            <person name="Ravi A."/>
            <person name="Getino M."/>
            <person name="Pursley I."/>
            <person name="Horton D.L."/>
            <person name="Alikhan N.F."/>
            <person name="Baker D."/>
            <person name="Gharbi K."/>
            <person name="Hall N."/>
            <person name="Watson M."/>
            <person name="Adriaenssens E.M."/>
            <person name="Foster-Nyarko E."/>
            <person name="Jarju S."/>
            <person name="Secka A."/>
            <person name="Antonio M."/>
            <person name="Oren A."/>
            <person name="Chaudhuri R.R."/>
            <person name="La Ragione R."/>
            <person name="Hildebrand F."/>
            <person name="Pallen M.J."/>
        </authorList>
    </citation>
    <scope>NUCLEOTIDE SEQUENCE</scope>
    <source>
        <strain evidence="2">CHK183-1962</strain>
    </source>
</reference>
<evidence type="ECO:0000313" key="3">
    <source>
        <dbReference type="Proteomes" id="UP000886890"/>
    </source>
</evidence>
<comment type="caution">
    <text evidence="2">The sequence shown here is derived from an EMBL/GenBank/DDBJ whole genome shotgun (WGS) entry which is preliminary data.</text>
</comment>
<dbReference type="EC" id="2.3.1.-" evidence="2"/>
<dbReference type="InterPro" id="IPR000182">
    <property type="entry name" value="GNAT_dom"/>
</dbReference>
<evidence type="ECO:0000313" key="2">
    <source>
        <dbReference type="EMBL" id="HIX78119.1"/>
    </source>
</evidence>
<feature type="domain" description="N-acetyltransferase" evidence="1">
    <location>
        <begin position="18"/>
        <end position="166"/>
    </location>
</feature>
<dbReference type="SUPFAM" id="SSF55729">
    <property type="entry name" value="Acyl-CoA N-acyltransferases (Nat)"/>
    <property type="match status" value="1"/>
</dbReference>
<proteinExistence type="predicted"/>
<dbReference type="GO" id="GO:0016747">
    <property type="term" value="F:acyltransferase activity, transferring groups other than amino-acyl groups"/>
    <property type="evidence" value="ECO:0007669"/>
    <property type="project" value="InterPro"/>
</dbReference>
<sequence length="171" mass="19791">MPISGIEQPDLLPVSESLRLRKYDGVHDFALGWYQDSETLLLVDGKDVPYTPERLSKMYHYLNEHGELYFIELLRDHTWVPVGDVTFWQKDMPIVIGDHTLRGKGIGRQVVSTLIRRARKLGYHELFVDTIYDYNTGSRMMFESCGFVPCETTANGHRYRLILQPETPGNQ</sequence>
<name>A0A9D2BK39_9FIRM</name>
<dbReference type="PROSITE" id="PS51186">
    <property type="entry name" value="GNAT"/>
    <property type="match status" value="1"/>
</dbReference>
<accession>A0A9D2BK39</accession>
<keyword evidence="2" id="KW-0012">Acyltransferase</keyword>
<dbReference type="EMBL" id="DXEK01000181">
    <property type="protein sequence ID" value="HIX78119.1"/>
    <property type="molecule type" value="Genomic_DNA"/>
</dbReference>
<protein>
    <submittedName>
        <fullName evidence="2">GNAT family N-acetyltransferase</fullName>
        <ecNumber evidence="2">2.3.1.-</ecNumber>
    </submittedName>
</protein>
<gene>
    <name evidence="2" type="ORF">H9734_11085</name>
</gene>
<dbReference type="Pfam" id="PF00583">
    <property type="entry name" value="Acetyltransf_1"/>
    <property type="match status" value="1"/>
</dbReference>
<dbReference type="AlphaFoldDB" id="A0A9D2BK39"/>
<organism evidence="2 3">
    <name type="scientific">Candidatus Fusicatenibacter merdavium</name>
    <dbReference type="NCBI Taxonomy" id="2838600"/>
    <lineage>
        <taxon>Bacteria</taxon>
        <taxon>Bacillati</taxon>
        <taxon>Bacillota</taxon>
        <taxon>Clostridia</taxon>
        <taxon>Lachnospirales</taxon>
        <taxon>Lachnospiraceae</taxon>
        <taxon>Fusicatenibacter</taxon>
    </lineage>
</organism>
<dbReference type="Proteomes" id="UP000886890">
    <property type="component" value="Unassembled WGS sequence"/>
</dbReference>